<dbReference type="PANTHER" id="PTHR43695:SF1">
    <property type="entry name" value="RHAMNOGALACTURONAN ACETYLESTERASE"/>
    <property type="match status" value="1"/>
</dbReference>
<dbReference type="SUPFAM" id="SSF52266">
    <property type="entry name" value="SGNH hydrolase"/>
    <property type="match status" value="1"/>
</dbReference>
<comment type="caution">
    <text evidence="3">The sequence shown here is derived from an EMBL/GenBank/DDBJ whole genome shotgun (WGS) entry which is preliminary data.</text>
</comment>
<organism evidence="3 4">
    <name type="scientific">Lachnospira intestinalis</name>
    <dbReference type="NCBI Taxonomy" id="3133158"/>
    <lineage>
        <taxon>Bacteria</taxon>
        <taxon>Bacillati</taxon>
        <taxon>Bacillota</taxon>
        <taxon>Clostridia</taxon>
        <taxon>Lachnospirales</taxon>
        <taxon>Lachnospiraceae</taxon>
        <taxon>Lachnospira</taxon>
    </lineage>
</organism>
<proteinExistence type="inferred from homology"/>
<dbReference type="EMBL" id="JBBMFS010000008">
    <property type="protein sequence ID" value="MEQ2555373.1"/>
    <property type="molecule type" value="Genomic_DNA"/>
</dbReference>
<sequence>MQIHVLGDSIVTAYGSDENNFIGGWGDHLDSFFKKEVPVLVYAEGGRSSRSFLNEGRFMNYGIFSKDEFPYGMGPAYDRICPGDYVLMQFCHNDDESKGYGTYVDRMTPLGKPDSHGIYPTVVPDEQMKVSTGQLPSEYAALLRKNGMTEQEIAVYERKYRELILQYGEKYWSYDCGATYKGYLKFYIDKIRERGAVPVLVTPPPRQYYKNGKIAAVAGQHGGEDAFGAFPYVRAIRQLGRQENVVVLDLFQRSLELLEQLGEMAAKSLQSIKDKEGVTIGEARYGRPKKWVEDYDVYWEKGNFTVDNTHQNRLGSYLYAAMIADCISEQLPNLAQWQLPCASKSMRCPARIRTLIPVMEAAVHHIGIKIV</sequence>
<name>A0ABV1H6P5_9FIRM</name>
<dbReference type="Gene3D" id="3.40.50.1110">
    <property type="entry name" value="SGNH hydrolase"/>
    <property type="match status" value="1"/>
</dbReference>
<dbReference type="Proteomes" id="UP001546774">
    <property type="component" value="Unassembled WGS sequence"/>
</dbReference>
<evidence type="ECO:0008006" key="5">
    <source>
        <dbReference type="Google" id="ProtNLM"/>
    </source>
</evidence>
<evidence type="ECO:0000256" key="2">
    <source>
        <dbReference type="ARBA" id="ARBA00022801"/>
    </source>
</evidence>
<accession>A0ABV1H6P5</accession>
<reference evidence="3" key="1">
    <citation type="submission" date="2024-03" db="EMBL/GenBank/DDBJ databases">
        <title>Human intestinal bacterial collection.</title>
        <authorList>
            <person name="Pauvert C."/>
            <person name="Hitch T.C.A."/>
            <person name="Clavel T."/>
        </authorList>
    </citation>
    <scope>NUCLEOTIDE SEQUENCE [LARGE SCALE GENOMIC DNA]</scope>
    <source>
        <strain evidence="3">CLA-AA-H89B</strain>
    </source>
</reference>
<dbReference type="InterPro" id="IPR037459">
    <property type="entry name" value="RhgT-like"/>
</dbReference>
<keyword evidence="2" id="KW-0378">Hydrolase</keyword>
<protein>
    <recommendedName>
        <fullName evidence="5">Rhamnogalacturonan acetylesterase</fullName>
    </recommendedName>
</protein>
<keyword evidence="4" id="KW-1185">Reference proteome</keyword>
<dbReference type="PANTHER" id="PTHR43695">
    <property type="entry name" value="PUTATIVE (AFU_ORTHOLOGUE AFUA_2G17250)-RELATED"/>
    <property type="match status" value="1"/>
</dbReference>
<comment type="similarity">
    <text evidence="1">Belongs to the 'GDSL' lipolytic enzyme family.</text>
</comment>
<evidence type="ECO:0000256" key="1">
    <source>
        <dbReference type="ARBA" id="ARBA00008668"/>
    </source>
</evidence>
<evidence type="ECO:0000313" key="3">
    <source>
        <dbReference type="EMBL" id="MEQ2555373.1"/>
    </source>
</evidence>
<dbReference type="InterPro" id="IPR036514">
    <property type="entry name" value="SGNH_hydro_sf"/>
</dbReference>
<evidence type="ECO:0000313" key="4">
    <source>
        <dbReference type="Proteomes" id="UP001546774"/>
    </source>
</evidence>
<gene>
    <name evidence="3" type="ORF">WMO37_10190</name>
</gene>